<evidence type="ECO:0000256" key="1">
    <source>
        <dbReference type="SAM" id="MobiDB-lite"/>
    </source>
</evidence>
<feature type="compositionally biased region" description="Low complexity" evidence="1">
    <location>
        <begin position="38"/>
        <end position="65"/>
    </location>
</feature>
<dbReference type="Proteomes" id="UP000095281">
    <property type="component" value="Unplaced"/>
</dbReference>
<sequence length="316" mass="32067">MIINMKQKLLHQQQNLLKVKGNRLGKSSKQVHLEEAETSAPEAPASASYNAGEASAEQTAPAEQPAAEEHAASEEAAPSYNNNAVAAPAPSAAESPAAPEPAPAPSYNAASESAAPAAAPAPSYSGGGSDTAAATAPAAPEPAAPEAPAAPEPAAASSFNAAAESSPAAAPAPSYGGGSEASAPAPSTSEGAAPAAAAPAPSYGAQQPAPSVPEAEVQKGGYFRRRSRQNYDNAQFAAKTVTVDSKCNNEELRKIMDKSIAESTATSKRAIAKNAREHFGSSFDVVCSTADFSYLANTRIFCEHKVTDITCFAFEH</sequence>
<organism evidence="3 4">
    <name type="scientific">Meloidogyne hapla</name>
    <name type="common">Root-knot nematode worm</name>
    <dbReference type="NCBI Taxonomy" id="6305"/>
    <lineage>
        <taxon>Eukaryota</taxon>
        <taxon>Metazoa</taxon>
        <taxon>Ecdysozoa</taxon>
        <taxon>Nematoda</taxon>
        <taxon>Chromadorea</taxon>
        <taxon>Rhabditida</taxon>
        <taxon>Tylenchina</taxon>
        <taxon>Tylenchomorpha</taxon>
        <taxon>Tylenchoidea</taxon>
        <taxon>Meloidogynidae</taxon>
        <taxon>Meloidogyninae</taxon>
        <taxon>Meloidogyne</taxon>
    </lineage>
</organism>
<evidence type="ECO:0000259" key="2">
    <source>
        <dbReference type="Pfam" id="PF04155"/>
    </source>
</evidence>
<dbReference type="OMA" id="ANTRIFC"/>
<protein>
    <submittedName>
        <fullName evidence="4">Ground-like domain-containing protein</fullName>
    </submittedName>
</protein>
<proteinExistence type="predicted"/>
<dbReference type="WBParaSite" id="MhA1_Contig999.frz3.gene2">
    <property type="protein sequence ID" value="MhA1_Contig999.frz3.gene2"/>
    <property type="gene ID" value="MhA1_Contig999.frz3.gene2"/>
</dbReference>
<feature type="compositionally biased region" description="Low complexity" evidence="1">
    <location>
        <begin position="105"/>
        <end position="138"/>
    </location>
</feature>
<feature type="compositionally biased region" description="Low complexity" evidence="1">
    <location>
        <begin position="152"/>
        <end position="209"/>
    </location>
</feature>
<evidence type="ECO:0000313" key="4">
    <source>
        <dbReference type="WBParaSite" id="MhA1_Contig999.frz3.gene2"/>
    </source>
</evidence>
<evidence type="ECO:0000313" key="3">
    <source>
        <dbReference type="Proteomes" id="UP000095281"/>
    </source>
</evidence>
<feature type="compositionally biased region" description="Pro residues" evidence="1">
    <location>
        <begin position="139"/>
        <end position="151"/>
    </location>
</feature>
<keyword evidence="3" id="KW-1185">Reference proteome</keyword>
<name>A0A1I8C3G3_MELHA</name>
<dbReference type="Pfam" id="PF04155">
    <property type="entry name" value="Ground-like"/>
    <property type="match status" value="1"/>
</dbReference>
<feature type="region of interest" description="Disordered" evidence="1">
    <location>
        <begin position="21"/>
        <end position="217"/>
    </location>
</feature>
<dbReference type="AlphaFoldDB" id="A0A1I8C3G3"/>
<reference evidence="4" key="1">
    <citation type="submission" date="2016-11" db="UniProtKB">
        <authorList>
            <consortium name="WormBaseParasite"/>
        </authorList>
    </citation>
    <scope>IDENTIFICATION</scope>
</reference>
<feature type="compositionally biased region" description="Low complexity" evidence="1">
    <location>
        <begin position="74"/>
        <end position="97"/>
    </location>
</feature>
<dbReference type="InterPro" id="IPR007284">
    <property type="entry name" value="Ground-like_dom"/>
</dbReference>
<accession>A0A1I8C3G3</accession>
<feature type="domain" description="Ground-like" evidence="2">
    <location>
        <begin position="244"/>
        <end position="314"/>
    </location>
</feature>